<dbReference type="RefSeq" id="WP_083365984.1">
    <property type="nucleotide sequence ID" value="NZ_VFET01000083.1"/>
</dbReference>
<evidence type="ECO:0000313" key="1">
    <source>
        <dbReference type="EMBL" id="TWR95385.1"/>
    </source>
</evidence>
<dbReference type="OrthoDB" id="6869138at2"/>
<protein>
    <submittedName>
        <fullName evidence="1">Uncharacterized protein</fullName>
    </submittedName>
</protein>
<gene>
    <name evidence="1" type="ORF">FIV36_31025</name>
</gene>
<proteinExistence type="predicted"/>
<organism evidence="1 2">
    <name type="scientific">Pseudomonas extremaustralis</name>
    <dbReference type="NCBI Taxonomy" id="359110"/>
    <lineage>
        <taxon>Bacteria</taxon>
        <taxon>Pseudomonadati</taxon>
        <taxon>Pseudomonadota</taxon>
        <taxon>Gammaproteobacteria</taxon>
        <taxon>Pseudomonadales</taxon>
        <taxon>Pseudomonadaceae</taxon>
        <taxon>Pseudomonas</taxon>
    </lineage>
</organism>
<reference evidence="1 2" key="1">
    <citation type="submission" date="2019-06" db="EMBL/GenBank/DDBJ databases">
        <title>Pseudomonas bimorpha sp. nov. isolated from bovine raw milk and skim milk concentrate.</title>
        <authorList>
            <person name="Hofmann K."/>
            <person name="Huptas C."/>
            <person name="Doll E."/>
            <person name="Scherer S."/>
            <person name="Wenning M."/>
        </authorList>
    </citation>
    <scope>NUCLEOTIDE SEQUENCE [LARGE SCALE GENOMIC DNA]</scope>
    <source>
        <strain evidence="1 2">DSM 17835</strain>
    </source>
</reference>
<comment type="caution">
    <text evidence="1">The sequence shown here is derived from an EMBL/GenBank/DDBJ whole genome shotgun (WGS) entry which is preliminary data.</text>
</comment>
<sequence>MTDLFTDAHPERWALGKQPEKPHMNFERKVVITLAAHETCLQQIKRLTRIIGVCIGKCQNGYDQIGPRPASAHDDILGILPWPNGEHHEILHDEQHRRKTHIWGAFQHREPSSCGYGMVGLQIDEIADFLADQECVHCTRAWHFILERKRVKKDLGHLRLSIRGLGKSALKKLIP</sequence>
<dbReference type="AlphaFoldDB" id="A0A5C5PZ74"/>
<evidence type="ECO:0000313" key="2">
    <source>
        <dbReference type="Proteomes" id="UP000317951"/>
    </source>
</evidence>
<accession>A0A5C5PZ74</accession>
<name>A0A5C5PZ74_9PSED</name>
<dbReference type="EMBL" id="VFET01000083">
    <property type="protein sequence ID" value="TWR95385.1"/>
    <property type="molecule type" value="Genomic_DNA"/>
</dbReference>
<dbReference type="Proteomes" id="UP000317951">
    <property type="component" value="Unassembled WGS sequence"/>
</dbReference>